<feature type="domain" description="HpcH/HpaI aldolase/citrate lyase" evidence="4">
    <location>
        <begin position="35"/>
        <end position="217"/>
    </location>
</feature>
<evidence type="ECO:0000256" key="1">
    <source>
        <dbReference type="ARBA" id="ARBA00005568"/>
    </source>
</evidence>
<organism evidence="5 6">
    <name type="scientific">Sinorhizobium mexicanum</name>
    <dbReference type="NCBI Taxonomy" id="375549"/>
    <lineage>
        <taxon>Bacteria</taxon>
        <taxon>Pseudomonadati</taxon>
        <taxon>Pseudomonadota</taxon>
        <taxon>Alphaproteobacteria</taxon>
        <taxon>Hyphomicrobiales</taxon>
        <taxon>Rhizobiaceae</taxon>
        <taxon>Sinorhizobium/Ensifer group</taxon>
        <taxon>Sinorhizobium</taxon>
    </lineage>
</organism>
<name>A0A859QKJ7_9HYPH</name>
<dbReference type="InterPro" id="IPR040442">
    <property type="entry name" value="Pyrv_kinase-like_dom_sf"/>
</dbReference>
<dbReference type="AlphaFoldDB" id="A0A859QKJ7"/>
<comment type="similarity">
    <text evidence="1">Belongs to the HpcH/HpaI aldolase family.</text>
</comment>
<dbReference type="EMBL" id="CP041238">
    <property type="protein sequence ID" value="QLL62960.1"/>
    <property type="molecule type" value="Genomic_DNA"/>
</dbReference>
<dbReference type="GO" id="GO:0005737">
    <property type="term" value="C:cytoplasm"/>
    <property type="evidence" value="ECO:0007669"/>
    <property type="project" value="TreeGrafter"/>
</dbReference>
<dbReference type="Proteomes" id="UP000510721">
    <property type="component" value="Chromosome"/>
</dbReference>
<protein>
    <submittedName>
        <fullName evidence="5">Aldolase</fullName>
    </submittedName>
</protein>
<dbReference type="GO" id="GO:0046872">
    <property type="term" value="F:metal ion binding"/>
    <property type="evidence" value="ECO:0007669"/>
    <property type="project" value="UniProtKB-KW"/>
</dbReference>
<gene>
    <name evidence="5" type="ORF">FKV68_16660</name>
</gene>
<dbReference type="PANTHER" id="PTHR30502">
    <property type="entry name" value="2-KETO-3-DEOXY-L-RHAMNONATE ALDOLASE"/>
    <property type="match status" value="1"/>
</dbReference>
<dbReference type="KEGG" id="emx:FKV68_16660"/>
<dbReference type="SUPFAM" id="SSF51621">
    <property type="entry name" value="Phosphoenolpyruvate/pyruvate domain"/>
    <property type="match status" value="1"/>
</dbReference>
<keyword evidence="2" id="KW-0479">Metal-binding</keyword>
<dbReference type="Gene3D" id="3.20.20.60">
    <property type="entry name" value="Phosphoenolpyruvate-binding domains"/>
    <property type="match status" value="1"/>
</dbReference>
<proteinExistence type="inferred from homology"/>
<keyword evidence="6" id="KW-1185">Reference proteome</keyword>
<evidence type="ECO:0000259" key="4">
    <source>
        <dbReference type="Pfam" id="PF03328"/>
    </source>
</evidence>
<evidence type="ECO:0000313" key="6">
    <source>
        <dbReference type="Proteomes" id="UP000510721"/>
    </source>
</evidence>
<dbReference type="InterPro" id="IPR005000">
    <property type="entry name" value="Aldolase/citrate-lyase_domain"/>
</dbReference>
<dbReference type="InterPro" id="IPR015813">
    <property type="entry name" value="Pyrv/PenolPyrv_kinase-like_dom"/>
</dbReference>
<sequence length="270" mass="28286">MAEGRNMPANLLKERLKSGEPTFVFSVRMSRTVNIVSLAQATGYHGLYVDLQHSSISIDTAAQICTTALHSEVTAFVRVPSLEPGLISRVLDAGSQGILAPDIRSAADAKALVKAALIAPKGDRSVGGGIPNPRFRGLSGGALAGAINDATLLIAMIETEEGVAAAADIIGVDGIDAIQIGSNDLTTSMGIPGQYKHERVQEAYRKVIEACKAAGKPLIIGGIRKSDELEPYVRMGAARCYFTGADSVFMVEGAKMFLNEAKNADATITG</sequence>
<dbReference type="InterPro" id="IPR050251">
    <property type="entry name" value="HpcH-HpaI_aldolase"/>
</dbReference>
<dbReference type="Pfam" id="PF03328">
    <property type="entry name" value="HpcH_HpaI"/>
    <property type="match status" value="1"/>
</dbReference>
<evidence type="ECO:0000256" key="3">
    <source>
        <dbReference type="ARBA" id="ARBA00023239"/>
    </source>
</evidence>
<evidence type="ECO:0000256" key="2">
    <source>
        <dbReference type="ARBA" id="ARBA00022723"/>
    </source>
</evidence>
<accession>A0A859QKJ7</accession>
<dbReference type="PANTHER" id="PTHR30502:SF0">
    <property type="entry name" value="PHOSPHOENOLPYRUVATE CARBOXYLASE FAMILY PROTEIN"/>
    <property type="match status" value="1"/>
</dbReference>
<keyword evidence="3" id="KW-0456">Lyase</keyword>
<reference evidence="5 6" key="1">
    <citation type="submission" date="2019-06" db="EMBL/GenBank/DDBJ databases">
        <title>Complete genome sequence of Ensifer mexicanus ITTG R7 isolated from nodules of Acacia angustissima (Mill.) Kuntze.</title>
        <authorList>
            <person name="Rincon-Rosales R."/>
            <person name="Rogel M.A."/>
            <person name="Guerrero G."/>
            <person name="Rincon-Molina C.I."/>
            <person name="Lopez-Lopez A."/>
            <person name="Martinez-Romero E."/>
        </authorList>
    </citation>
    <scope>NUCLEOTIDE SEQUENCE [LARGE SCALE GENOMIC DNA]</scope>
    <source>
        <strain evidence="5 6">ITTG R7</strain>
    </source>
</reference>
<evidence type="ECO:0000313" key="5">
    <source>
        <dbReference type="EMBL" id="QLL62960.1"/>
    </source>
</evidence>
<dbReference type="GO" id="GO:0016832">
    <property type="term" value="F:aldehyde-lyase activity"/>
    <property type="evidence" value="ECO:0007669"/>
    <property type="project" value="TreeGrafter"/>
</dbReference>